<reference evidence="2" key="1">
    <citation type="journal article" date="2020" name="Stud. Mycol.">
        <title>101 Dothideomycetes genomes: a test case for predicting lifestyles and emergence of pathogens.</title>
        <authorList>
            <person name="Haridas S."/>
            <person name="Albert R."/>
            <person name="Binder M."/>
            <person name="Bloem J."/>
            <person name="Labutti K."/>
            <person name="Salamov A."/>
            <person name="Andreopoulos B."/>
            <person name="Baker S."/>
            <person name="Barry K."/>
            <person name="Bills G."/>
            <person name="Bluhm B."/>
            <person name="Cannon C."/>
            <person name="Castanera R."/>
            <person name="Culley D."/>
            <person name="Daum C."/>
            <person name="Ezra D."/>
            <person name="Gonzalez J."/>
            <person name="Henrissat B."/>
            <person name="Kuo A."/>
            <person name="Liang C."/>
            <person name="Lipzen A."/>
            <person name="Lutzoni F."/>
            <person name="Magnuson J."/>
            <person name="Mondo S."/>
            <person name="Nolan M."/>
            <person name="Ohm R."/>
            <person name="Pangilinan J."/>
            <person name="Park H.-J."/>
            <person name="Ramirez L."/>
            <person name="Alfaro M."/>
            <person name="Sun H."/>
            <person name="Tritt A."/>
            <person name="Yoshinaga Y."/>
            <person name="Zwiers L.-H."/>
            <person name="Turgeon B."/>
            <person name="Goodwin S."/>
            <person name="Spatafora J."/>
            <person name="Crous P."/>
            <person name="Grigoriev I."/>
        </authorList>
    </citation>
    <scope>NUCLEOTIDE SEQUENCE</scope>
    <source>
        <strain evidence="2">CBS 113389</strain>
    </source>
</reference>
<keyword evidence="3" id="KW-1185">Reference proteome</keyword>
<name>A0A6A6PW30_9PEZI</name>
<evidence type="ECO:0000313" key="2">
    <source>
        <dbReference type="EMBL" id="KAF2483944.1"/>
    </source>
</evidence>
<dbReference type="InterPro" id="IPR052609">
    <property type="entry name" value="Ribosome_Biogenesis_Reg"/>
</dbReference>
<protein>
    <submittedName>
        <fullName evidence="2">Urb2/Npa2 family-domain-containing protein</fullName>
    </submittedName>
</protein>
<proteinExistence type="predicted"/>
<evidence type="ECO:0000313" key="3">
    <source>
        <dbReference type="Proteomes" id="UP000799767"/>
    </source>
</evidence>
<dbReference type="GO" id="GO:0042254">
    <property type="term" value="P:ribosome biogenesis"/>
    <property type="evidence" value="ECO:0007669"/>
    <property type="project" value="TreeGrafter"/>
</dbReference>
<dbReference type="Pfam" id="PF10441">
    <property type="entry name" value="Urb2"/>
    <property type="match status" value="1"/>
</dbReference>
<dbReference type="OrthoDB" id="160374at2759"/>
<dbReference type="PANTHER" id="PTHR15682:SF2">
    <property type="entry name" value="UNHEALTHY RIBOSOME BIOGENESIS PROTEIN 2 HOMOLOG"/>
    <property type="match status" value="1"/>
</dbReference>
<organism evidence="2 3">
    <name type="scientific">Neohortaea acidophila</name>
    <dbReference type="NCBI Taxonomy" id="245834"/>
    <lineage>
        <taxon>Eukaryota</taxon>
        <taxon>Fungi</taxon>
        <taxon>Dikarya</taxon>
        <taxon>Ascomycota</taxon>
        <taxon>Pezizomycotina</taxon>
        <taxon>Dothideomycetes</taxon>
        <taxon>Dothideomycetidae</taxon>
        <taxon>Mycosphaerellales</taxon>
        <taxon>Teratosphaeriaceae</taxon>
        <taxon>Neohortaea</taxon>
    </lineage>
</organism>
<accession>A0A6A6PW30</accession>
<evidence type="ECO:0000259" key="1">
    <source>
        <dbReference type="Pfam" id="PF10441"/>
    </source>
</evidence>
<dbReference type="Proteomes" id="UP000799767">
    <property type="component" value="Unassembled WGS sequence"/>
</dbReference>
<dbReference type="GeneID" id="54474178"/>
<sequence>MGGLLTDEQPSLDRLKDLDVLPDLETQLSVVHQLCTHSARAEMIARWLLEKLKASQEARSNPKTWNELLFTIRLLSPQRLASLLGLTNFFDTVGAALQNPECPRSVVEAITALVSFLISVAASPDGLHVKAALSLSASIAASLLGLWLDNAAHIAATQKKKSWIQAVDAVLEPAFYLWNVRKPAEEEHAAFAKVCLAPGARLLALSLNCGDARAVNRKRRIEEENDTGDHVDTLQTLLARHVFMPARSAFFQSGSAAATHPQRTGTLLPHHMSLEAALELYKVRMDSDDADGLLMLEALPALLDIALRSVSLSTPRQRTKEQPWIEAVFAALQKCNQDASDVVRRNAVLVDMLKVTGARASLSRAMLEGIVNSASNLATGKQTPYHGDNKVDWNLVAQIVELDAELFCRPDLANRLFNALSAACADLQALEAREKDQDTSSIDSVCDFKATQQMWKQRIAMPIMQAFAKSRKMSDFLDLWSNQLRQHEDSLIWTELDRDFQDNAEDGMPEQALLELFNRLSTRVKDGANSSDFGPSIIILNALLGNIRSESLRIRLEPRCGELFVLLFQVCAEQDDPEEERVSHAAHQPRIWALLLKTFELWFPSWAATQTDASVVSQKLCQWTTSDTVTHALQLAQWARDDGSDTKLKQQANEAVSFVAGMWSAVADSARSHDSSESAFSAIVDHTLDKLESGHSTPLLHYPHLLAIIDEDMRRELVTRCMPESSAQDQEQVLAVLKKLAAVAVDGEHAGTILHLVDRGTGTAAELEGTVRSNHAASPIEDIEQELDLLDALLNVPIDIIDEMHRKRLLDELCVAGRTSSASTDDNLQLLLGVIIKLLSRPTPTAQLLTDPSIIWQLALQMSATEYIETETVPGPIFQQQETLDLLEHVTLLVMNQVVANQQGNGRSIVENLSREAQAMLSYVGRSQDLSSHTAVLVVSRSIMQGLESGCKPDVLHSLPHRTLEDMSLEEMVRITKAFTSDLGETLSLMATLERTSTNYLEVAMRLTSLSRTLTLLLDLWESTSKFVQPFVPRLASVIKHLGAECTQYHDGFKKSAPSAVTGAVVSCYLLLRNCDHPDYGILDATVALQLPEFQLPPVKMQQVIEAFEKDLKRMSGYQRLALVPELLDHEASTRSNLLLLHSCISKLTKEDSVGSTEAALSRLLPELVDTAVNNDGDLVVRKRAVACILTILKEKPFLVNQHSIEIVLASLPKLPNAGPGRSLAFFEVCRLVSVLLLGHRARLHGRYHLVNLVFNSLLSALFDNSSASTNRPKGSTPFNQTHAHALSRLLVLFCEPAHLRRSSRSTAAAAGLVDESRKEQALVGRFVQYILHHYCDLVLAGSLGEGVREALTPGLWAVIDAVESSDSEGLKALSAAMNNNERAVLKGVYEEWKRFGKWRGG</sequence>
<dbReference type="RefSeq" id="XP_033590514.1">
    <property type="nucleotide sequence ID" value="XM_033733176.1"/>
</dbReference>
<feature type="domain" description="Nucleolar 27S pre-rRNA processing Urb2/Npa2 C-terminal" evidence="1">
    <location>
        <begin position="1185"/>
        <end position="1401"/>
    </location>
</feature>
<dbReference type="EMBL" id="MU001634">
    <property type="protein sequence ID" value="KAF2483944.1"/>
    <property type="molecule type" value="Genomic_DNA"/>
</dbReference>
<dbReference type="InterPro" id="IPR018849">
    <property type="entry name" value="Urb2/Npa2_C"/>
</dbReference>
<dbReference type="GO" id="GO:0005730">
    <property type="term" value="C:nucleolus"/>
    <property type="evidence" value="ECO:0007669"/>
    <property type="project" value="TreeGrafter"/>
</dbReference>
<dbReference type="PANTHER" id="PTHR15682">
    <property type="entry name" value="UNHEALTHY RIBOSOME BIOGENESIS PROTEIN 2 HOMOLOG"/>
    <property type="match status" value="1"/>
</dbReference>
<gene>
    <name evidence="2" type="ORF">BDY17DRAFT_294671</name>
</gene>